<dbReference type="Pfam" id="PF00106">
    <property type="entry name" value="adh_short"/>
    <property type="match status" value="1"/>
</dbReference>
<reference evidence="4 5" key="1">
    <citation type="submission" date="2017-11" db="EMBL/GenBank/DDBJ databases">
        <title>Taxonomic description and genome sequences of Spirosoma HA7 sp. nov., isolated from pollen microhabitat of Corylus avellana.</title>
        <authorList>
            <person name="Ambika Manirajan B."/>
            <person name="Suarez C."/>
            <person name="Ratering S."/>
            <person name="Geissler-Plaum R."/>
            <person name="Cardinale M."/>
            <person name="Sylvia S."/>
        </authorList>
    </citation>
    <scope>NUCLEOTIDE SEQUENCE [LARGE SCALE GENOMIC DNA]</scope>
    <source>
        <strain evidence="4 5">HA7</strain>
    </source>
</reference>
<protein>
    <recommendedName>
        <fullName evidence="6">Short-chain dehydrogenase</fullName>
    </recommendedName>
</protein>
<dbReference type="PANTHER" id="PTHR43490:SF99">
    <property type="entry name" value="SHORT-CHAIN DEHYDROGENASE_REDUCTASE"/>
    <property type="match status" value="1"/>
</dbReference>
<dbReference type="SUPFAM" id="SSF51735">
    <property type="entry name" value="NAD(P)-binding Rossmann-fold domains"/>
    <property type="match status" value="1"/>
</dbReference>
<dbReference type="InterPro" id="IPR002347">
    <property type="entry name" value="SDR_fam"/>
</dbReference>
<gene>
    <name evidence="4" type="ORF">CWM47_06210</name>
</gene>
<dbReference type="KEGG" id="spir:CWM47_06210"/>
<dbReference type="AlphaFoldDB" id="A0A2K8YV29"/>
<evidence type="ECO:0000313" key="5">
    <source>
        <dbReference type="Proteomes" id="UP000232883"/>
    </source>
</evidence>
<evidence type="ECO:0000256" key="1">
    <source>
        <dbReference type="ARBA" id="ARBA00006484"/>
    </source>
</evidence>
<keyword evidence="3" id="KW-0560">Oxidoreductase</keyword>
<keyword evidence="5" id="KW-1185">Reference proteome</keyword>
<dbReference type="InterPro" id="IPR036291">
    <property type="entry name" value="NAD(P)-bd_dom_sf"/>
</dbReference>
<organism evidence="4 5">
    <name type="scientific">Spirosoma pollinicola</name>
    <dbReference type="NCBI Taxonomy" id="2057025"/>
    <lineage>
        <taxon>Bacteria</taxon>
        <taxon>Pseudomonadati</taxon>
        <taxon>Bacteroidota</taxon>
        <taxon>Cytophagia</taxon>
        <taxon>Cytophagales</taxon>
        <taxon>Cytophagaceae</taxon>
        <taxon>Spirosoma</taxon>
    </lineage>
</organism>
<dbReference type="GO" id="GO:0016491">
    <property type="term" value="F:oxidoreductase activity"/>
    <property type="evidence" value="ECO:0007669"/>
    <property type="project" value="UniProtKB-KW"/>
</dbReference>
<keyword evidence="2" id="KW-0521">NADP</keyword>
<dbReference type="Proteomes" id="UP000232883">
    <property type="component" value="Chromosome"/>
</dbReference>
<comment type="similarity">
    <text evidence="1">Belongs to the short-chain dehydrogenases/reductases (SDR) family.</text>
</comment>
<evidence type="ECO:0000256" key="3">
    <source>
        <dbReference type="ARBA" id="ARBA00023002"/>
    </source>
</evidence>
<dbReference type="PANTHER" id="PTHR43490">
    <property type="entry name" value="(+)-NEOMENTHOL DEHYDROGENASE"/>
    <property type="match status" value="1"/>
</dbReference>
<evidence type="ECO:0008006" key="6">
    <source>
        <dbReference type="Google" id="ProtNLM"/>
    </source>
</evidence>
<evidence type="ECO:0000256" key="2">
    <source>
        <dbReference type="ARBA" id="ARBA00022857"/>
    </source>
</evidence>
<dbReference type="OrthoDB" id="5786478at2"/>
<sequence length="133" mass="14144">MGSRDQQNGLKAAKTLNALGLANVESVQLDVTNLTSVQGARKELEAKLAALDGLINNAGIAGYQPQTFRSGDLTNLRQLLETNLFGAVQTTQQFMPLLAKGAHSVIVNVSSEVGSLTRHSSADKRNRSNLQAV</sequence>
<accession>A0A2K8YV29</accession>
<dbReference type="Gene3D" id="3.40.50.720">
    <property type="entry name" value="NAD(P)-binding Rossmann-like Domain"/>
    <property type="match status" value="1"/>
</dbReference>
<evidence type="ECO:0000313" key="4">
    <source>
        <dbReference type="EMBL" id="AUD01439.1"/>
    </source>
</evidence>
<dbReference type="EMBL" id="CP025096">
    <property type="protein sequence ID" value="AUD01439.1"/>
    <property type="molecule type" value="Genomic_DNA"/>
</dbReference>
<proteinExistence type="inferred from homology"/>
<name>A0A2K8YV29_9BACT</name>